<keyword evidence="17" id="KW-1185">Reference proteome</keyword>
<reference evidence="16 17" key="1">
    <citation type="journal article" date="2016" name="Mol. Biol. Evol.">
        <title>Comparative Genomics of Early-Diverging Mushroom-Forming Fungi Provides Insights into the Origins of Lignocellulose Decay Capabilities.</title>
        <authorList>
            <person name="Nagy L.G."/>
            <person name="Riley R."/>
            <person name="Tritt A."/>
            <person name="Adam C."/>
            <person name="Daum C."/>
            <person name="Floudas D."/>
            <person name="Sun H."/>
            <person name="Yadav J.S."/>
            <person name="Pangilinan J."/>
            <person name="Larsson K.H."/>
            <person name="Matsuura K."/>
            <person name="Barry K."/>
            <person name="Labutti K."/>
            <person name="Kuo R."/>
            <person name="Ohm R.A."/>
            <person name="Bhattacharya S.S."/>
            <person name="Shirouzu T."/>
            <person name="Yoshinaga Y."/>
            <person name="Martin F.M."/>
            <person name="Grigoriev I.V."/>
            <person name="Hibbett D.S."/>
        </authorList>
    </citation>
    <scope>NUCLEOTIDE SEQUENCE [LARGE SCALE GENOMIC DNA]</scope>
    <source>
        <strain evidence="16 17">HHB12733</strain>
    </source>
</reference>
<dbReference type="SUPFAM" id="SSF53649">
    <property type="entry name" value="Alkaline phosphatase-like"/>
    <property type="match status" value="1"/>
</dbReference>
<dbReference type="GO" id="GO:0051377">
    <property type="term" value="F:mannose-ethanolamine phosphotransferase activity"/>
    <property type="evidence" value="ECO:0007669"/>
    <property type="project" value="UniProtKB-UniRule"/>
</dbReference>
<evidence type="ECO:0000256" key="8">
    <source>
        <dbReference type="ARBA" id="ARBA00022824"/>
    </source>
</evidence>
<feature type="transmembrane region" description="Helical" evidence="14">
    <location>
        <begin position="533"/>
        <end position="551"/>
    </location>
</feature>
<feature type="domain" description="GPI ethanolamine phosphate transferase 1 C-terminal" evidence="15">
    <location>
        <begin position="485"/>
        <end position="949"/>
    </location>
</feature>
<keyword evidence="10 14" id="KW-0472">Membrane</keyword>
<name>A0A165J279_9BASI</name>
<evidence type="ECO:0000313" key="17">
    <source>
        <dbReference type="Proteomes" id="UP000076842"/>
    </source>
</evidence>
<keyword evidence="11" id="KW-0325">Glycoprotein</keyword>
<keyword evidence="6 14" id="KW-0808">Transferase</keyword>
<dbReference type="InterPro" id="IPR007070">
    <property type="entry name" value="GPI_EtnP_transferase_1"/>
</dbReference>
<feature type="transmembrane region" description="Helical" evidence="14">
    <location>
        <begin position="782"/>
        <end position="805"/>
    </location>
</feature>
<feature type="transmembrane region" description="Helical" evidence="14">
    <location>
        <begin position="890"/>
        <end position="911"/>
    </location>
</feature>
<keyword evidence="9 14" id="KW-1133">Transmembrane helix</keyword>
<dbReference type="Pfam" id="PF04987">
    <property type="entry name" value="PigN"/>
    <property type="match status" value="1"/>
</dbReference>
<evidence type="ECO:0000256" key="6">
    <source>
        <dbReference type="ARBA" id="ARBA00022679"/>
    </source>
</evidence>
<dbReference type="AlphaFoldDB" id="A0A165J279"/>
<evidence type="ECO:0000256" key="2">
    <source>
        <dbReference type="ARBA" id="ARBA00004687"/>
    </source>
</evidence>
<dbReference type="UniPathway" id="UPA00196"/>
<dbReference type="InterPro" id="IPR037671">
    <property type="entry name" value="PIGN_N"/>
</dbReference>
<dbReference type="EC" id="2.-.-.-" evidence="14"/>
<comment type="pathway">
    <text evidence="2 14">Glycolipid biosynthesis; glycosylphosphatidylinositol-anchor biosynthesis.</text>
</comment>
<evidence type="ECO:0000256" key="1">
    <source>
        <dbReference type="ARBA" id="ARBA00004477"/>
    </source>
</evidence>
<evidence type="ECO:0000259" key="15">
    <source>
        <dbReference type="Pfam" id="PF04987"/>
    </source>
</evidence>
<protein>
    <recommendedName>
        <fullName evidence="4 14">GPI ethanolamine phosphate transferase 1</fullName>
        <ecNumber evidence="14">2.-.-.-</ecNumber>
    </recommendedName>
</protein>
<evidence type="ECO:0000256" key="3">
    <source>
        <dbReference type="ARBA" id="ARBA00008400"/>
    </source>
</evidence>
<evidence type="ECO:0000256" key="5">
    <source>
        <dbReference type="ARBA" id="ARBA00022502"/>
    </source>
</evidence>
<dbReference type="GO" id="GO:0005789">
    <property type="term" value="C:endoplasmic reticulum membrane"/>
    <property type="evidence" value="ECO:0007669"/>
    <property type="project" value="UniProtKB-SubCell"/>
</dbReference>
<dbReference type="OrthoDB" id="2748310at2759"/>
<dbReference type="FunCoup" id="A0A165J279">
    <property type="interactions" value="179"/>
</dbReference>
<evidence type="ECO:0000256" key="11">
    <source>
        <dbReference type="ARBA" id="ARBA00023180"/>
    </source>
</evidence>
<comment type="subcellular location">
    <subcellularLocation>
        <location evidence="1 14">Endoplasmic reticulum membrane</location>
        <topology evidence="1 14">Multi-pass membrane protein</topology>
    </subcellularLocation>
</comment>
<feature type="transmembrane region" description="Helical" evidence="14">
    <location>
        <begin position="752"/>
        <end position="770"/>
    </location>
</feature>
<proteinExistence type="inferred from homology"/>
<evidence type="ECO:0000313" key="16">
    <source>
        <dbReference type="EMBL" id="KZT61275.1"/>
    </source>
</evidence>
<evidence type="ECO:0000256" key="13">
    <source>
        <dbReference type="ARBA" id="ARBA00024850"/>
    </source>
</evidence>
<feature type="transmembrane region" description="Helical" evidence="14">
    <location>
        <begin position="650"/>
        <end position="671"/>
    </location>
</feature>
<dbReference type="InParanoid" id="A0A165J279"/>
<gene>
    <name evidence="16" type="ORF">CALCODRAFT_491370</name>
</gene>
<evidence type="ECO:0000256" key="10">
    <source>
        <dbReference type="ARBA" id="ARBA00023136"/>
    </source>
</evidence>
<dbReference type="GO" id="GO:0006506">
    <property type="term" value="P:GPI anchor biosynthetic process"/>
    <property type="evidence" value="ECO:0007669"/>
    <property type="project" value="UniProtKB-UniPathway"/>
</dbReference>
<dbReference type="Proteomes" id="UP000076842">
    <property type="component" value="Unassembled WGS sequence"/>
</dbReference>
<evidence type="ECO:0000256" key="4">
    <source>
        <dbReference type="ARBA" id="ARBA00020831"/>
    </source>
</evidence>
<feature type="transmembrane region" description="Helical" evidence="14">
    <location>
        <begin position="956"/>
        <end position="981"/>
    </location>
</feature>
<comment type="function">
    <text evidence="13 14">Ethanolamine phosphate transferase involved in glycosylphosphatidylinositol-anchor biosynthesis. Transfers ethanolamine phosphate to the first alpha-1,4-linked mannose of the glycosylphosphatidylinositol precursor of GPI-anchor.</text>
</comment>
<organism evidence="16 17">
    <name type="scientific">Calocera cornea HHB12733</name>
    <dbReference type="NCBI Taxonomy" id="1353952"/>
    <lineage>
        <taxon>Eukaryota</taxon>
        <taxon>Fungi</taxon>
        <taxon>Dikarya</taxon>
        <taxon>Basidiomycota</taxon>
        <taxon>Agaricomycotina</taxon>
        <taxon>Dacrymycetes</taxon>
        <taxon>Dacrymycetales</taxon>
        <taxon>Dacrymycetaceae</taxon>
        <taxon>Calocera</taxon>
    </lineage>
</organism>
<feature type="transmembrane region" description="Helical" evidence="14">
    <location>
        <begin position="496"/>
        <end position="521"/>
    </location>
</feature>
<keyword evidence="12" id="KW-0961">Cell wall biogenesis/degradation</keyword>
<dbReference type="FunFam" id="3.40.720.10:FF:000015">
    <property type="entry name" value="GPI ethanolamine phosphate transferase 1"/>
    <property type="match status" value="1"/>
</dbReference>
<dbReference type="InterPro" id="IPR017852">
    <property type="entry name" value="GPI_EtnP_transferase_1_C"/>
</dbReference>
<feature type="transmembrane region" description="Helical" evidence="14">
    <location>
        <begin position="719"/>
        <end position="740"/>
    </location>
</feature>
<dbReference type="GO" id="GO:0071555">
    <property type="term" value="P:cell wall organization"/>
    <property type="evidence" value="ECO:0007669"/>
    <property type="project" value="UniProtKB-KW"/>
</dbReference>
<dbReference type="EMBL" id="KV423924">
    <property type="protein sequence ID" value="KZT61275.1"/>
    <property type="molecule type" value="Genomic_DNA"/>
</dbReference>
<dbReference type="STRING" id="1353952.A0A165J279"/>
<comment type="similarity">
    <text evidence="3 14">Belongs to the PIGG/PIGN/PIGO family. PIGN subfamily.</text>
</comment>
<dbReference type="PANTHER" id="PTHR12250">
    <property type="entry name" value="PHOSPHATIDYLINOSITOL GLYCAN, CLASS N"/>
    <property type="match status" value="1"/>
</dbReference>
<feature type="transmembrane region" description="Helical" evidence="14">
    <location>
        <begin position="851"/>
        <end position="870"/>
    </location>
</feature>
<keyword evidence="8 14" id="KW-0256">Endoplasmic reticulum</keyword>
<keyword evidence="7 14" id="KW-0812">Transmembrane</keyword>
<dbReference type="Gene3D" id="3.40.720.10">
    <property type="entry name" value="Alkaline Phosphatase, subunit A"/>
    <property type="match status" value="1"/>
</dbReference>
<evidence type="ECO:0000256" key="9">
    <source>
        <dbReference type="ARBA" id="ARBA00022989"/>
    </source>
</evidence>
<feature type="transmembrane region" description="Helical" evidence="14">
    <location>
        <begin position="622"/>
        <end position="644"/>
    </location>
</feature>
<accession>A0A165J279</accession>
<feature type="transmembrane region" description="Helical" evidence="14">
    <location>
        <begin position="558"/>
        <end position="580"/>
    </location>
</feature>
<dbReference type="InterPro" id="IPR017850">
    <property type="entry name" value="Alkaline_phosphatase_core_sf"/>
</dbReference>
<dbReference type="Pfam" id="PF01663">
    <property type="entry name" value="Phosphodiest"/>
    <property type="match status" value="1"/>
</dbReference>
<evidence type="ECO:0000256" key="7">
    <source>
        <dbReference type="ARBA" id="ARBA00022692"/>
    </source>
</evidence>
<sequence>MSLRPTAARAAAAAEAAASQAQAPAAKGAQPPSALRLLLMGLLFHLAYIPSVFDCYFTSPVVHGMPHHSLPSSVPAPADRLVLIVADGLRADSLFNLSPFPSVPDSPAIVAPYLRQTAASRGAFGVSHTRVPTESRPGHVALIAGMYEDVSAVTTGWTANPVTFDSVLNQSTAAFSFGSPDILPMFASGAVEGRVRTWMYDEEEEDFTRDATELDVWVLERFRELLANATRDAALDGVLRGDKVVFFLHLLGLDTTGHSYRPHSKEYMRNIQLVDSIVHQVEQLVTAFYADARTAYIFTADHGMSNIGNHGDGHPDNTRTPLIAWGAGVRGPLPDGEGATHDAFSLPWGEPLTGLVRRDVEQADVAALMAVLIGADWPVNGVGVLPECRDSVHPGWLDFGPGEQGEKGMAAACVTNARVVLEQYRVKHELKKNHTALYTPFADLAAGPDELPGDGQLAAIDALYSAGDYHSTRRASAALIATSLRGLRYLQTYDQLLLRIVVTLGYLGWSAMSALQVLRMFVFPHAATLGETAPDLATEVAVILLAGLLVIQQSPWTYWVYAAAPVFFWRNVLFDLPVLAEAWKRLSAGQRGPMAVAGVLLRLVCVAVAIERMVAGYTNRHVWSLGFGVIGCLWPLTATSSGWWKSVRGRGLVAAWVGICGLDAAFGMLPVEKHEDLTVLMITGGAYVLIGLAAFAYLYNDPQAWVGNYSDSYPLIAVVALQTSLIGIATYATYGAVTSLQAREGLPAHSQMLGWTALLLSSASPFILATSDHRPNSRLLTYFLAFCPAFLILSISWEGLFYLAYSLTLYLWIEMEALLAPKVEVPAPPTDAGVKAGTDGMRVLRADDIRIALFFLFFVNIAFFGTGNVASLSNFYLEPVYRLVPVFKPFLMAVLLLYKVFLPYTIFAACLATLNKRLHLPPFSIYLVALSVTDGMTLAMFYNVRDEGSWLEIGQTLSHFVITSLLLVWNAGICVVGEWLMSGTTDLTTGSRKKTAVAASNGQDAKLD</sequence>
<feature type="transmembrane region" description="Helical" evidence="14">
    <location>
        <begin position="678"/>
        <end position="699"/>
    </location>
</feature>
<dbReference type="PANTHER" id="PTHR12250:SF0">
    <property type="entry name" value="GPI ETHANOLAMINE PHOSPHATE TRANSFERASE 1"/>
    <property type="match status" value="1"/>
</dbReference>
<keyword evidence="5 14" id="KW-0337">GPI-anchor biosynthesis</keyword>
<feature type="transmembrane region" description="Helical" evidence="14">
    <location>
        <begin position="592"/>
        <end position="610"/>
    </location>
</feature>
<dbReference type="InterPro" id="IPR002591">
    <property type="entry name" value="Phosphodiest/P_Trfase"/>
</dbReference>
<evidence type="ECO:0000256" key="14">
    <source>
        <dbReference type="RuleBase" id="RU367138"/>
    </source>
</evidence>
<evidence type="ECO:0000256" key="12">
    <source>
        <dbReference type="ARBA" id="ARBA00023316"/>
    </source>
</evidence>
<dbReference type="CDD" id="cd16020">
    <property type="entry name" value="GPI_EPT_1"/>
    <property type="match status" value="1"/>
</dbReference>
<feature type="transmembrane region" description="Helical" evidence="14">
    <location>
        <begin position="923"/>
        <end position="944"/>
    </location>
</feature>